<protein>
    <submittedName>
        <fullName evidence="1">Uncharacterized protein</fullName>
    </submittedName>
</protein>
<keyword evidence="2" id="KW-1185">Reference proteome</keyword>
<gene>
    <name evidence="1" type="ORF">F5144DRAFT_499584</name>
</gene>
<name>A0ACB7NW03_9PEZI</name>
<sequence length="955" mass="107146">MISQETQAAAGNAAAHPNPYLDVPSWWSYFFGGGFSWRWFSSPHLYFPSNLEYVPSPTPFTVIDGLGREKTYEKPFECYIDPFTGKIKRLYVQAPASLCHLSAKTPNATWRRTPIRNATSILLRIANLPYRLIPLERRGDVHRYTAHDWLVLILMWIPSVTVFLIAAIIAAGIDPSPPEGKDPTRYLPLLYSGLRYPRLARNILENREQVAQRLNGYATWNTDTALSTYRTFRPRFLNYLVKLDRNGQPTYHYERRPVGPNDLTPPFVMICYSSRHYTISDQDQADGDSEDLEALLAVGTKAAAEHFGLLPRDPEQKALPLDLEKEPRAFWVAANCMPYNEVTDEDGKSRRVEGLEQERLGNQDTYCISDIIRAAKHVIVVAGNIRRPWRDDALRVWGQRVWTLPEIVLSKGDTVTVYHLGHSDRPMMQVSEIPKALLPSRAWGDPLTSRQLIEHYGNLHLSRLELVKVALECLMSRRFKALHPGDRVYVLMGLLRIRPPIDKTDSSFQAFARLSPPQDSDRLMERLICLLPETPGENWELMTDQYKASLWDIYPDIQVCGIGKNDTVVVDNARGAQIQWSGFDEVRLFRKLTIKRMAFVYLIVYSPLIFLIGAVIVGSTDRTKYSDYYGLSPRSQPNPLFQAGVAIMLITLFLFILPAPYFIWNMYAGKVWSAEPCFFGIEGYVPIEAIEERLFGPLGEKDRRLHWSAWGSPLSRHREGTPQQERAVQYQDADTDADVDDLTPPTSTTSLLPQQPTPSPSPPPPTPPILSITTLPTYPIHPLDPTTPCPLCLPNTTTHCPSHPTIPSLQTLSHTSPMGAPKVFTLVDTFAMTATLFYAARPPTVLVIGGSEGGMKRAIACSLDVATGTLCRETVLRLPSQSVDCMERLPRVRLGLGRVFVEGDVDVVVGGVDGRGVVPRVAGAVGRVGRWCVRELGKVFGGGGRTVYNREGISR</sequence>
<reference evidence="1 2" key="1">
    <citation type="journal article" date="2021" name="Nat. Commun.">
        <title>Genetic determinants of endophytism in the Arabidopsis root mycobiome.</title>
        <authorList>
            <person name="Mesny F."/>
            <person name="Miyauchi S."/>
            <person name="Thiergart T."/>
            <person name="Pickel B."/>
            <person name="Atanasova L."/>
            <person name="Karlsson M."/>
            <person name="Huettel B."/>
            <person name="Barry K.W."/>
            <person name="Haridas S."/>
            <person name="Chen C."/>
            <person name="Bauer D."/>
            <person name="Andreopoulos W."/>
            <person name="Pangilinan J."/>
            <person name="LaButti K."/>
            <person name="Riley R."/>
            <person name="Lipzen A."/>
            <person name="Clum A."/>
            <person name="Drula E."/>
            <person name="Henrissat B."/>
            <person name="Kohler A."/>
            <person name="Grigoriev I.V."/>
            <person name="Martin F.M."/>
            <person name="Hacquard S."/>
        </authorList>
    </citation>
    <scope>NUCLEOTIDE SEQUENCE [LARGE SCALE GENOMIC DNA]</scope>
    <source>
        <strain evidence="1 2">MPI-SDFR-AT-0079</strain>
    </source>
</reference>
<organism evidence="1 2">
    <name type="scientific">Chaetomium tenue</name>
    <dbReference type="NCBI Taxonomy" id="1854479"/>
    <lineage>
        <taxon>Eukaryota</taxon>
        <taxon>Fungi</taxon>
        <taxon>Dikarya</taxon>
        <taxon>Ascomycota</taxon>
        <taxon>Pezizomycotina</taxon>
        <taxon>Sordariomycetes</taxon>
        <taxon>Sordariomycetidae</taxon>
        <taxon>Sordariales</taxon>
        <taxon>Chaetomiaceae</taxon>
        <taxon>Chaetomium</taxon>
    </lineage>
</organism>
<proteinExistence type="predicted"/>
<comment type="caution">
    <text evidence="1">The sequence shown here is derived from an EMBL/GenBank/DDBJ whole genome shotgun (WGS) entry which is preliminary data.</text>
</comment>
<evidence type="ECO:0000313" key="2">
    <source>
        <dbReference type="Proteomes" id="UP000724584"/>
    </source>
</evidence>
<dbReference type="EMBL" id="JAGIZQ010000007">
    <property type="protein sequence ID" value="KAH6617466.1"/>
    <property type="molecule type" value="Genomic_DNA"/>
</dbReference>
<accession>A0ACB7NW03</accession>
<evidence type="ECO:0000313" key="1">
    <source>
        <dbReference type="EMBL" id="KAH6617466.1"/>
    </source>
</evidence>
<dbReference type="Proteomes" id="UP000724584">
    <property type="component" value="Unassembled WGS sequence"/>
</dbReference>